<dbReference type="AlphaFoldDB" id="A0A645A1Y3"/>
<dbReference type="EMBL" id="VSSQ01011586">
    <property type="protein sequence ID" value="MPM47210.1"/>
    <property type="molecule type" value="Genomic_DNA"/>
</dbReference>
<proteinExistence type="predicted"/>
<organism evidence="1">
    <name type="scientific">bioreactor metagenome</name>
    <dbReference type="NCBI Taxonomy" id="1076179"/>
    <lineage>
        <taxon>unclassified sequences</taxon>
        <taxon>metagenomes</taxon>
        <taxon>ecological metagenomes</taxon>
    </lineage>
</organism>
<evidence type="ECO:0000313" key="1">
    <source>
        <dbReference type="EMBL" id="MPM47210.1"/>
    </source>
</evidence>
<protein>
    <submittedName>
        <fullName evidence="1">Uncharacterized protein</fullName>
    </submittedName>
</protein>
<comment type="caution">
    <text evidence="1">The sequence shown here is derived from an EMBL/GenBank/DDBJ whole genome shotgun (WGS) entry which is preliminary data.</text>
</comment>
<sequence>MKSRLIEKILSAAMAALLVFTLSPWVLAADAGGKTPDTVYQLSDYVNNELLAVFRDGSTEVFSYPSEEELAAGIEALDAR</sequence>
<accession>A0A645A1Y3</accession>
<name>A0A645A1Y3_9ZZZZ</name>
<reference evidence="1" key="1">
    <citation type="submission" date="2019-08" db="EMBL/GenBank/DDBJ databases">
        <authorList>
            <person name="Kucharzyk K."/>
            <person name="Murdoch R.W."/>
            <person name="Higgins S."/>
            <person name="Loffler F."/>
        </authorList>
    </citation>
    <scope>NUCLEOTIDE SEQUENCE</scope>
</reference>
<gene>
    <name evidence="1" type="ORF">SDC9_93918</name>
</gene>